<feature type="domain" description="N-acetyltransferase" evidence="1">
    <location>
        <begin position="33"/>
        <end position="195"/>
    </location>
</feature>
<dbReference type="Pfam" id="PF13302">
    <property type="entry name" value="Acetyltransf_3"/>
    <property type="match status" value="1"/>
</dbReference>
<evidence type="ECO:0000259" key="1">
    <source>
        <dbReference type="PROSITE" id="PS51186"/>
    </source>
</evidence>
<dbReference type="InterPro" id="IPR016181">
    <property type="entry name" value="Acyl_CoA_acyltransferase"/>
</dbReference>
<proteinExistence type="predicted"/>
<dbReference type="SUPFAM" id="SSF55729">
    <property type="entry name" value="Acyl-CoA N-acyltransferases (Nat)"/>
    <property type="match status" value="1"/>
</dbReference>
<protein>
    <submittedName>
        <fullName evidence="2">GNAT family protein</fullName>
        <ecNumber evidence="2">2.-.-.-</ecNumber>
    </submittedName>
</protein>
<name>A0AAU7DTY2_9MICO</name>
<sequence>MATKPPVVPSAPATSGTAATFPDCVPELVGDGIILRAPSEADIPYLVEQCQDPASQQFVPLPNPYGVKDAREFLRGFVREEWESGVRQEFVIDVVAPGGATTFGGTIALRNHGDGRYEIGFIAHPATRGKGVMTRAGERLITYAFADLGAQMILWRAYEGNEGSRRVAQKLGFTIHEPIRKWAVNHGVLVDEWLGTLLPTDPRAA</sequence>
<dbReference type="EMBL" id="CP146203">
    <property type="protein sequence ID" value="XBH20540.1"/>
    <property type="molecule type" value="Genomic_DNA"/>
</dbReference>
<reference evidence="2" key="1">
    <citation type="submission" date="2024-02" db="EMBL/GenBank/DDBJ databases">
        <title>Tomenella chthoni gen. nov. sp. nov., a member of the family Jonesiaceae isolated from bat guano.</title>
        <authorList>
            <person name="Miller S.L."/>
            <person name="King J."/>
            <person name="Sankaranarayanan K."/>
            <person name="Lawson P.A."/>
        </authorList>
    </citation>
    <scope>NUCLEOTIDE SEQUENCE</scope>
    <source>
        <strain evidence="2">BS-20</strain>
    </source>
</reference>
<gene>
    <name evidence="2" type="ORF">V5R04_09860</name>
</gene>
<accession>A0AAU7DTY2</accession>
<dbReference type="InterPro" id="IPR051531">
    <property type="entry name" value="N-acetyltransferase"/>
</dbReference>
<dbReference type="AlphaFoldDB" id="A0AAU7DTY2"/>
<dbReference type="PANTHER" id="PTHR43792">
    <property type="entry name" value="GNAT FAMILY, PUTATIVE (AFU_ORTHOLOGUE AFUA_3G00765)-RELATED-RELATED"/>
    <property type="match status" value="1"/>
</dbReference>
<dbReference type="EC" id="2.-.-.-" evidence="2"/>
<dbReference type="InterPro" id="IPR000182">
    <property type="entry name" value="GNAT_dom"/>
</dbReference>
<dbReference type="GO" id="GO:0016747">
    <property type="term" value="F:acyltransferase activity, transferring groups other than amino-acyl groups"/>
    <property type="evidence" value="ECO:0007669"/>
    <property type="project" value="InterPro"/>
</dbReference>
<organism evidence="2">
    <name type="scientific">Jonesiaceae bacterium BS-20</name>
    <dbReference type="NCBI Taxonomy" id="3120821"/>
    <lineage>
        <taxon>Bacteria</taxon>
        <taxon>Bacillati</taxon>
        <taxon>Actinomycetota</taxon>
        <taxon>Actinomycetes</taxon>
        <taxon>Micrococcales</taxon>
        <taxon>Jonesiaceae</taxon>
    </lineage>
</organism>
<keyword evidence="2" id="KW-0808">Transferase</keyword>
<dbReference type="PROSITE" id="PS51186">
    <property type="entry name" value="GNAT"/>
    <property type="match status" value="1"/>
</dbReference>
<evidence type="ECO:0000313" key="2">
    <source>
        <dbReference type="EMBL" id="XBH20540.1"/>
    </source>
</evidence>
<dbReference type="Gene3D" id="3.40.630.30">
    <property type="match status" value="1"/>
</dbReference>